<dbReference type="PROSITE" id="PS50850">
    <property type="entry name" value="MFS"/>
    <property type="match status" value="1"/>
</dbReference>
<feature type="domain" description="Major facilitator superfamily (MFS) profile" evidence="2">
    <location>
        <begin position="1"/>
        <end position="202"/>
    </location>
</feature>
<dbReference type="Pfam" id="PF07690">
    <property type="entry name" value="MFS_1"/>
    <property type="match status" value="1"/>
</dbReference>
<feature type="transmembrane region" description="Helical" evidence="1">
    <location>
        <begin position="106"/>
        <end position="130"/>
    </location>
</feature>
<evidence type="ECO:0000256" key="1">
    <source>
        <dbReference type="SAM" id="Phobius"/>
    </source>
</evidence>
<feature type="transmembrane region" description="Helical" evidence="1">
    <location>
        <begin position="293"/>
        <end position="314"/>
    </location>
</feature>
<feature type="transmembrane region" description="Helical" evidence="1">
    <location>
        <begin position="178"/>
        <end position="196"/>
    </location>
</feature>
<feature type="transmembrane region" description="Helical" evidence="1">
    <location>
        <begin position="83"/>
        <end position="100"/>
    </location>
</feature>
<dbReference type="Proteomes" id="UP000240925">
    <property type="component" value="Unassembled WGS sequence"/>
</dbReference>
<name>A0A2R6BTD9_9ARCH</name>
<proteinExistence type="predicted"/>
<accession>A0A2R6BTD9</accession>
<keyword evidence="1" id="KW-0812">Transmembrane</keyword>
<evidence type="ECO:0000313" key="4">
    <source>
        <dbReference type="Proteomes" id="UP000240925"/>
    </source>
</evidence>
<feature type="transmembrane region" description="Helical" evidence="1">
    <location>
        <begin position="151"/>
        <end position="172"/>
    </location>
</feature>
<dbReference type="SUPFAM" id="SSF103473">
    <property type="entry name" value="MFS general substrate transporter"/>
    <property type="match status" value="1"/>
</dbReference>
<keyword evidence="1" id="KW-0472">Membrane</keyword>
<comment type="caution">
    <text evidence="3">The sequence shown here is derived from an EMBL/GenBank/DDBJ whole genome shotgun (WGS) entry which is preliminary data.</text>
</comment>
<dbReference type="AlphaFoldDB" id="A0A2R6BTD9"/>
<dbReference type="InterPro" id="IPR036259">
    <property type="entry name" value="MFS_trans_sf"/>
</dbReference>
<protein>
    <recommendedName>
        <fullName evidence="2">Major facilitator superfamily (MFS) profile domain-containing protein</fullName>
    </recommendedName>
</protein>
<dbReference type="Gene3D" id="1.20.1250.20">
    <property type="entry name" value="MFS general substrate transporter like domains"/>
    <property type="match status" value="2"/>
</dbReference>
<dbReference type="PANTHER" id="PTHR23520:SF5">
    <property type="entry name" value="TRANSPORTER, PUTATIVE (AFU_ORTHOLOGUE AFUA_3G04000)-RELATED"/>
    <property type="match status" value="1"/>
</dbReference>
<keyword evidence="1" id="KW-1133">Transmembrane helix</keyword>
<dbReference type="InterPro" id="IPR011701">
    <property type="entry name" value="MFS"/>
</dbReference>
<dbReference type="PANTHER" id="PTHR23520">
    <property type="entry name" value="TRANSPORTER, PUTATIVE (AFU_ORTHOLOGUE AFUA_3G04000)-RELATED"/>
    <property type="match status" value="1"/>
</dbReference>
<feature type="transmembrane region" description="Helical" evidence="1">
    <location>
        <begin position="20"/>
        <end position="42"/>
    </location>
</feature>
<feature type="transmembrane region" description="Helical" evidence="1">
    <location>
        <begin position="48"/>
        <end position="71"/>
    </location>
</feature>
<evidence type="ECO:0000259" key="2">
    <source>
        <dbReference type="PROSITE" id="PS50850"/>
    </source>
</evidence>
<sequence length="366" mass="40068">MEGINLLESFKKLPRSVKHLILGIFFSQLAIGLLFIDASYFLTGVKKLPATFSGLFFSIEGVSSVLLSVPFGALSDRHGRKKFVIVGNTVIGLSVALISITNFEPLLLLSAFLSGAGDAAFTASTGALLAQHSTSENRVAVFSLASLTSDLTWGIGGFALLLVTPLTSFGISAERTHVLLYLSLGIFAICSNVALLKVGESKPSIRRTKLSKHTKHLLLRYTFSNSFFAFGAGMVVPLISEWFYYRYGVTDALSGPILGASNLAIALTTLIAPSLTKRFGLVKSIVLTEGLSTLFMFVTPLPSSFWVSGSVYIVRTYERRRSAFFSVDHGNHSRRRKRSSFWDELRALENAQRTKLVPRLCAYQSW</sequence>
<evidence type="ECO:0000313" key="3">
    <source>
        <dbReference type="EMBL" id="PSO01866.1"/>
    </source>
</evidence>
<dbReference type="EMBL" id="NEXL01000041">
    <property type="protein sequence ID" value="PSO01866.1"/>
    <property type="molecule type" value="Genomic_DNA"/>
</dbReference>
<gene>
    <name evidence="3" type="ORF">B9Q10_01975</name>
</gene>
<reference evidence="3 4" key="1">
    <citation type="submission" date="2017-04" db="EMBL/GenBank/DDBJ databases">
        <title>Novel microbial lineages endemic to geothermal iron-oxide mats fill important gaps in the evolutionary history of Archaea.</title>
        <authorList>
            <person name="Jay Z.J."/>
            <person name="Beam J.P."/>
            <person name="Dlakic M."/>
            <person name="Rusch D.B."/>
            <person name="Kozubal M.A."/>
            <person name="Inskeep W.P."/>
        </authorList>
    </citation>
    <scope>NUCLEOTIDE SEQUENCE [LARGE SCALE GENOMIC DNA]</scope>
    <source>
        <strain evidence="3">ECH_B_SAG-E12</strain>
    </source>
</reference>
<feature type="transmembrane region" description="Helical" evidence="1">
    <location>
        <begin position="217"/>
        <end position="240"/>
    </location>
</feature>
<dbReference type="GO" id="GO:0022857">
    <property type="term" value="F:transmembrane transporter activity"/>
    <property type="evidence" value="ECO:0007669"/>
    <property type="project" value="InterPro"/>
</dbReference>
<organism evidence="3 4">
    <name type="scientific">Candidatus Marsarchaeota G2 archaeon ECH_B_SAG-E12</name>
    <dbReference type="NCBI Taxonomy" id="1978164"/>
    <lineage>
        <taxon>Archaea</taxon>
        <taxon>Candidatus Marsarchaeota</taxon>
        <taxon>Candidatus Marsarchaeota group 2</taxon>
    </lineage>
</organism>
<dbReference type="InterPro" id="IPR020846">
    <property type="entry name" value="MFS_dom"/>
</dbReference>